<protein>
    <submittedName>
        <fullName evidence="2">Uncharacterized protein TCIL3000_9_6420</fullName>
    </submittedName>
</protein>
<feature type="compositionally biased region" description="Basic and acidic residues" evidence="1">
    <location>
        <begin position="344"/>
        <end position="360"/>
    </location>
</feature>
<accession>G0UV16</accession>
<reference evidence="2" key="1">
    <citation type="journal article" date="2012" name="Proc. Natl. Acad. Sci. U.S.A.">
        <title>Antigenic diversity is generated by distinct evolutionary mechanisms in African trypanosome species.</title>
        <authorList>
            <person name="Jackson A.P."/>
            <person name="Berry A."/>
            <person name="Aslett M."/>
            <person name="Allison H.C."/>
            <person name="Burton P."/>
            <person name="Vavrova-Anderson J."/>
            <person name="Brown R."/>
            <person name="Browne H."/>
            <person name="Corton N."/>
            <person name="Hauser H."/>
            <person name="Gamble J."/>
            <person name="Gilderthorp R."/>
            <person name="Marcello L."/>
            <person name="McQuillan J."/>
            <person name="Otto T.D."/>
            <person name="Quail M.A."/>
            <person name="Sanders M.J."/>
            <person name="van Tonder A."/>
            <person name="Ginger M.L."/>
            <person name="Field M.C."/>
            <person name="Barry J.D."/>
            <person name="Hertz-Fowler C."/>
            <person name="Berriman M."/>
        </authorList>
    </citation>
    <scope>NUCLEOTIDE SEQUENCE</scope>
    <source>
        <strain evidence="2">IL3000</strain>
    </source>
</reference>
<dbReference type="VEuPathDB" id="TriTrypDB:TcIL3000_9_6420"/>
<feature type="compositionally biased region" description="Basic and acidic residues" evidence="1">
    <location>
        <begin position="256"/>
        <end position="267"/>
    </location>
</feature>
<dbReference type="AlphaFoldDB" id="G0UV16"/>
<dbReference type="EMBL" id="HE575322">
    <property type="protein sequence ID" value="CCC93230.1"/>
    <property type="molecule type" value="Genomic_DNA"/>
</dbReference>
<evidence type="ECO:0000256" key="1">
    <source>
        <dbReference type="SAM" id="MobiDB-lite"/>
    </source>
</evidence>
<name>G0UV16_TRYCI</name>
<evidence type="ECO:0000313" key="2">
    <source>
        <dbReference type="EMBL" id="CCC93230.1"/>
    </source>
</evidence>
<feature type="compositionally biased region" description="Polar residues" evidence="1">
    <location>
        <begin position="198"/>
        <end position="208"/>
    </location>
</feature>
<organism evidence="2">
    <name type="scientific">Trypanosoma congolense (strain IL3000)</name>
    <dbReference type="NCBI Taxonomy" id="1068625"/>
    <lineage>
        <taxon>Eukaryota</taxon>
        <taxon>Discoba</taxon>
        <taxon>Euglenozoa</taxon>
        <taxon>Kinetoplastea</taxon>
        <taxon>Metakinetoplastina</taxon>
        <taxon>Trypanosomatida</taxon>
        <taxon>Trypanosomatidae</taxon>
        <taxon>Trypanosoma</taxon>
        <taxon>Nannomonas</taxon>
    </lineage>
</organism>
<feature type="compositionally biased region" description="Basic and acidic residues" evidence="1">
    <location>
        <begin position="235"/>
        <end position="244"/>
    </location>
</feature>
<feature type="region of interest" description="Disordered" evidence="1">
    <location>
        <begin position="186"/>
        <end position="268"/>
    </location>
</feature>
<gene>
    <name evidence="2" type="ORF">TCIL3000_9_6420</name>
</gene>
<proteinExistence type="predicted"/>
<feature type="region of interest" description="Disordered" evidence="1">
    <location>
        <begin position="334"/>
        <end position="390"/>
    </location>
</feature>
<sequence length="442" mass="47196">MNPSAQPWYPSAESALGAPTTRAKAVRWRNDPYRPCILKFPPTPLCGDEDINSLRLQLLTAASPAGSTVLPAVSTSGVQSKPYRSGGLCFTAGSFYAEPRQFKQQLAGRHSSEPKLLWRSFATVSSLDSQGDSQEAEAAALEDKLCAPRARHVKPKVSIPLPRSQHVADAALTACRDPRKLAAIVSSEVKSPAPMESPDTTLPVSNEGTVDRLADPKGISIASIEKNSDDDGEGESAKCKKAPDLEVDTPVNPNGRCHESGDNHYGDEAVTENVTKKVKEDEEEHQCSAASCTQPSSTTCKTRLKVKREERWIIVGGKGSSSLAACTATKKSNSLVASAKSHGRTPDQKQQDRSKTKQQEEMSVSSSRDDAIVEHKSKRQRDGRRSRGYHADEELLESLIGVAAGTSSSSASSGGGSPFAVMGVPLACITQGEQLLSSQVDV</sequence>
<feature type="non-terminal residue" evidence="2">
    <location>
        <position position="442"/>
    </location>
</feature>